<accession>G3HDR5</accession>
<name>G3HDR5_CRIGR</name>
<sequence>MAAEKRYSNTLEALGLSEEFVSEKGQGGKAPESFTREELRSRTSDKESSYEEEGENEEENYFIDANSQDSCKENTEEVKEGREENSEE</sequence>
<gene>
    <name evidence="2" type="ORF">I79_008651</name>
</gene>
<dbReference type="EMBL" id="JH000301">
    <property type="protein sequence ID" value="EGW00371.1"/>
    <property type="molecule type" value="Genomic_DNA"/>
</dbReference>
<feature type="region of interest" description="Disordered" evidence="1">
    <location>
        <begin position="1"/>
        <end position="88"/>
    </location>
</feature>
<feature type="compositionally biased region" description="Basic and acidic residues" evidence="1">
    <location>
        <begin position="70"/>
        <end position="88"/>
    </location>
</feature>
<proteinExistence type="predicted"/>
<organism evidence="2 3">
    <name type="scientific">Cricetulus griseus</name>
    <name type="common">Chinese hamster</name>
    <name type="synonym">Cricetulus barabensis griseus</name>
    <dbReference type="NCBI Taxonomy" id="10029"/>
    <lineage>
        <taxon>Eukaryota</taxon>
        <taxon>Metazoa</taxon>
        <taxon>Chordata</taxon>
        <taxon>Craniata</taxon>
        <taxon>Vertebrata</taxon>
        <taxon>Euteleostomi</taxon>
        <taxon>Mammalia</taxon>
        <taxon>Eutheria</taxon>
        <taxon>Euarchontoglires</taxon>
        <taxon>Glires</taxon>
        <taxon>Rodentia</taxon>
        <taxon>Myomorpha</taxon>
        <taxon>Muroidea</taxon>
        <taxon>Cricetidae</taxon>
        <taxon>Cricetinae</taxon>
        <taxon>Cricetulus</taxon>
    </lineage>
</organism>
<evidence type="ECO:0000256" key="1">
    <source>
        <dbReference type="SAM" id="MobiDB-lite"/>
    </source>
</evidence>
<dbReference type="InParanoid" id="G3HDR5"/>
<dbReference type="AlphaFoldDB" id="G3HDR5"/>
<reference evidence="3" key="1">
    <citation type="journal article" date="2011" name="Nat. Biotechnol.">
        <title>The genomic sequence of the Chinese hamster ovary (CHO)-K1 cell line.</title>
        <authorList>
            <person name="Xu X."/>
            <person name="Nagarajan H."/>
            <person name="Lewis N.E."/>
            <person name="Pan S."/>
            <person name="Cai Z."/>
            <person name="Liu X."/>
            <person name="Chen W."/>
            <person name="Xie M."/>
            <person name="Wang W."/>
            <person name="Hammond S."/>
            <person name="Andersen M.R."/>
            <person name="Neff N."/>
            <person name="Passarelli B."/>
            <person name="Koh W."/>
            <person name="Fan H.C."/>
            <person name="Wang J."/>
            <person name="Gui Y."/>
            <person name="Lee K.H."/>
            <person name="Betenbaugh M.J."/>
            <person name="Quake S.R."/>
            <person name="Famili I."/>
            <person name="Palsson B.O."/>
            <person name="Wang J."/>
        </authorList>
    </citation>
    <scope>NUCLEOTIDE SEQUENCE [LARGE SCALE GENOMIC DNA]</scope>
    <source>
        <strain evidence="3">CHO K1 cell line</strain>
    </source>
</reference>
<dbReference type="STRING" id="10029.G3HDR5"/>
<dbReference type="Proteomes" id="UP000001075">
    <property type="component" value="Unassembled WGS sequence"/>
</dbReference>
<evidence type="ECO:0000313" key="2">
    <source>
        <dbReference type="EMBL" id="EGW00371.1"/>
    </source>
</evidence>
<evidence type="ECO:0000313" key="3">
    <source>
        <dbReference type="Proteomes" id="UP000001075"/>
    </source>
</evidence>
<feature type="compositionally biased region" description="Acidic residues" evidence="1">
    <location>
        <begin position="50"/>
        <end position="61"/>
    </location>
</feature>
<feature type="compositionally biased region" description="Basic and acidic residues" evidence="1">
    <location>
        <begin position="34"/>
        <end position="49"/>
    </location>
</feature>
<dbReference type="eggNOG" id="ENOG502QRC3">
    <property type="taxonomic scope" value="Eukaryota"/>
</dbReference>
<protein>
    <submittedName>
        <fullName evidence="2">Protein FAM161A</fullName>
    </submittedName>
</protein>